<evidence type="ECO:0000256" key="1">
    <source>
        <dbReference type="SAM" id="MobiDB-lite"/>
    </source>
</evidence>
<evidence type="ECO:0000313" key="3">
    <source>
        <dbReference type="Proteomes" id="UP000233140"/>
    </source>
</evidence>
<evidence type="ECO:0000313" key="2">
    <source>
        <dbReference type="Ensembl" id="ENSMLEP00000007124.1"/>
    </source>
</evidence>
<dbReference type="OMA" id="GWHFPVS"/>
<reference evidence="2" key="1">
    <citation type="submission" date="2025-08" db="UniProtKB">
        <authorList>
            <consortium name="Ensembl"/>
        </authorList>
    </citation>
    <scope>IDENTIFICATION</scope>
</reference>
<dbReference type="Ensembl" id="ENSMLET00000030410.1">
    <property type="protein sequence ID" value="ENSMLEP00000007124.1"/>
    <property type="gene ID" value="ENSMLEG00000027543.1"/>
</dbReference>
<reference evidence="2" key="2">
    <citation type="submission" date="2025-09" db="UniProtKB">
        <authorList>
            <consortium name="Ensembl"/>
        </authorList>
    </citation>
    <scope>IDENTIFICATION</scope>
</reference>
<protein>
    <submittedName>
        <fullName evidence="2">Uncharacterized protein</fullName>
    </submittedName>
</protein>
<organism evidence="2 3">
    <name type="scientific">Mandrillus leucophaeus</name>
    <name type="common">Drill</name>
    <name type="synonym">Papio leucophaeus</name>
    <dbReference type="NCBI Taxonomy" id="9568"/>
    <lineage>
        <taxon>Eukaryota</taxon>
        <taxon>Metazoa</taxon>
        <taxon>Chordata</taxon>
        <taxon>Craniata</taxon>
        <taxon>Vertebrata</taxon>
        <taxon>Euteleostomi</taxon>
        <taxon>Mammalia</taxon>
        <taxon>Eutheria</taxon>
        <taxon>Euarchontoglires</taxon>
        <taxon>Primates</taxon>
        <taxon>Haplorrhini</taxon>
        <taxon>Catarrhini</taxon>
        <taxon>Cercopithecidae</taxon>
        <taxon>Cercopithecinae</taxon>
        <taxon>Mandrillus</taxon>
    </lineage>
</organism>
<dbReference type="GeneTree" id="ENSGT00860000136018"/>
<proteinExistence type="predicted"/>
<sequence length="200" mass="20785">VVQGACSCGGRISVVPSSSVCLSTEGYPAVLGVPGPPPALLICLGLKCCVFVSIVIHGPVVRADSPAVLSCSPAPALSSCAPTPAGMTLLALPGATTALSVMSGSPKLPDWLPQLSDSPKQGLRDSTSKLRRHLVTGWHFPVSYLRKTGRQQEANSPGPDSWKHTGLGAQLGTGRKPKTRDWAKDPEGPCLIRCPEMRGS</sequence>
<keyword evidence="3" id="KW-1185">Reference proteome</keyword>
<dbReference type="Proteomes" id="UP000233140">
    <property type="component" value="Unassembled WGS sequence"/>
</dbReference>
<name>A0A2K5XUY9_MANLE</name>
<dbReference type="AlphaFoldDB" id="A0A2K5XUY9"/>
<accession>A0A2K5XUY9</accession>
<feature type="region of interest" description="Disordered" evidence="1">
    <location>
        <begin position="149"/>
        <end position="200"/>
    </location>
</feature>